<dbReference type="HAMAP" id="MF_00503">
    <property type="entry name" value="Ribosomal_bL9"/>
    <property type="match status" value="1"/>
</dbReference>
<dbReference type="Pfam" id="PF01281">
    <property type="entry name" value="Ribosomal_L9_N"/>
    <property type="match status" value="1"/>
</dbReference>
<dbReference type="GO" id="GO:0019843">
    <property type="term" value="F:rRNA binding"/>
    <property type="evidence" value="ECO:0007669"/>
    <property type="project" value="UniProtKB-UniRule"/>
</dbReference>
<evidence type="ECO:0000256" key="4">
    <source>
        <dbReference type="ARBA" id="ARBA00022980"/>
    </source>
</evidence>
<dbReference type="InterPro" id="IPR009027">
    <property type="entry name" value="Ribosomal_bL9/RNase_H1_N"/>
</dbReference>
<dbReference type="Gene3D" id="3.40.5.10">
    <property type="entry name" value="Ribosomal protein L9, N-terminal domain"/>
    <property type="match status" value="1"/>
</dbReference>
<keyword evidence="2 7" id="KW-0699">rRNA-binding</keyword>
<comment type="function">
    <text evidence="7">Binds to the 23S rRNA.</text>
</comment>
<evidence type="ECO:0000256" key="8">
    <source>
        <dbReference type="SAM" id="MobiDB-lite"/>
    </source>
</evidence>
<dbReference type="InterPro" id="IPR000244">
    <property type="entry name" value="Ribosomal_bL9"/>
</dbReference>
<comment type="caution">
    <text evidence="10">The sequence shown here is derived from an EMBL/GenBank/DDBJ whole genome shotgun (WGS) entry which is preliminary data.</text>
</comment>
<accession>A0A0B1Q5L4</accession>
<dbReference type="RefSeq" id="WP_039193419.1">
    <property type="nucleotide sequence ID" value="NZ_JRFJ01000003.1"/>
</dbReference>
<dbReference type="Proteomes" id="UP000030826">
    <property type="component" value="Unassembled WGS sequence"/>
</dbReference>
<dbReference type="PANTHER" id="PTHR21368">
    <property type="entry name" value="50S RIBOSOMAL PROTEIN L9"/>
    <property type="match status" value="1"/>
</dbReference>
<evidence type="ECO:0000256" key="3">
    <source>
        <dbReference type="ARBA" id="ARBA00022884"/>
    </source>
</evidence>
<feature type="domain" description="Ribosomal protein L9" evidence="9">
    <location>
        <begin position="13"/>
        <end position="40"/>
    </location>
</feature>
<dbReference type="Gene3D" id="3.10.430.100">
    <property type="entry name" value="Ribosomal protein L9, C-terminal domain"/>
    <property type="match status" value="1"/>
</dbReference>
<dbReference type="AlphaFoldDB" id="A0A0B1Q5L4"/>
<evidence type="ECO:0000313" key="10">
    <source>
        <dbReference type="EMBL" id="KHJ54217.1"/>
    </source>
</evidence>
<dbReference type="EMBL" id="JRFJ01000003">
    <property type="protein sequence ID" value="KHJ54217.1"/>
    <property type="molecule type" value="Genomic_DNA"/>
</dbReference>
<proteinExistence type="inferred from homology"/>
<evidence type="ECO:0000256" key="5">
    <source>
        <dbReference type="ARBA" id="ARBA00023274"/>
    </source>
</evidence>
<keyword evidence="5 7" id="KW-0687">Ribonucleoprotein</keyword>
<dbReference type="SUPFAM" id="SSF55653">
    <property type="entry name" value="Ribosomal protein L9 C-domain"/>
    <property type="match status" value="1"/>
</dbReference>
<evidence type="ECO:0000256" key="6">
    <source>
        <dbReference type="ARBA" id="ARBA00035292"/>
    </source>
</evidence>
<dbReference type="InterPro" id="IPR020594">
    <property type="entry name" value="Ribosomal_bL9_bac/chp"/>
</dbReference>
<keyword evidence="3 7" id="KW-0694">RNA-binding</keyword>
<dbReference type="GO" id="GO:0003735">
    <property type="term" value="F:structural constituent of ribosome"/>
    <property type="evidence" value="ECO:0007669"/>
    <property type="project" value="InterPro"/>
</dbReference>
<evidence type="ECO:0000256" key="1">
    <source>
        <dbReference type="ARBA" id="ARBA00010605"/>
    </source>
</evidence>
<reference evidence="10 11" key="1">
    <citation type="submission" date="2014-09" db="EMBL/GenBank/DDBJ databases">
        <title>Isolation and characterization of Aurantimonas altamirensis ON-56566 from clinical sample following a dog bite.</title>
        <authorList>
            <person name="Eshaghi A."/>
            <person name="Li A."/>
            <person name="Shahinas D."/>
            <person name="Bahn P."/>
            <person name="Kus J.V."/>
            <person name="Patel S.N."/>
        </authorList>
    </citation>
    <scope>NUCLEOTIDE SEQUENCE [LARGE SCALE GENOMIC DNA]</scope>
    <source>
        <strain evidence="10 11">ON-56566</strain>
    </source>
</reference>
<name>A0A0B1Q5L4_9HYPH</name>
<dbReference type="InterPro" id="IPR020069">
    <property type="entry name" value="Ribosomal_bL9_C"/>
</dbReference>
<dbReference type="InterPro" id="IPR036791">
    <property type="entry name" value="Ribosomal_bL9_C_sf"/>
</dbReference>
<evidence type="ECO:0000259" key="9">
    <source>
        <dbReference type="PROSITE" id="PS00651"/>
    </source>
</evidence>
<dbReference type="NCBIfam" id="TIGR00158">
    <property type="entry name" value="L9"/>
    <property type="match status" value="1"/>
</dbReference>
<protein>
    <recommendedName>
        <fullName evidence="6 7">Large ribosomal subunit protein bL9</fullName>
    </recommendedName>
</protein>
<keyword evidence="4 7" id="KW-0689">Ribosomal protein</keyword>
<sequence length="197" mass="21703">MEVILLERIARLGQLGETVRVKDGYARNYLLPTGRALRSNEANRARFEAQKAQLIARNEERKTEAQAIAKELDGKRFVIVRSAGETGQLYGSVSARDIAELVRNEGFSISRNSVELNQPIKLIGLHKVAIALHAEVEASVELNIARSQEEAERQARGETLTSADAIYGADEEEEILEEGEEEAGEDGEAEAEADERA</sequence>
<dbReference type="OrthoDB" id="9788336at2"/>
<feature type="compositionally biased region" description="Acidic residues" evidence="8">
    <location>
        <begin position="169"/>
        <end position="197"/>
    </location>
</feature>
<dbReference type="PROSITE" id="PS00651">
    <property type="entry name" value="RIBOSOMAL_L9"/>
    <property type="match status" value="1"/>
</dbReference>
<dbReference type="InterPro" id="IPR036935">
    <property type="entry name" value="Ribosomal_bL9_N_sf"/>
</dbReference>
<dbReference type="SUPFAM" id="SSF55658">
    <property type="entry name" value="L9 N-domain-like"/>
    <property type="match status" value="1"/>
</dbReference>
<evidence type="ECO:0000256" key="2">
    <source>
        <dbReference type="ARBA" id="ARBA00022730"/>
    </source>
</evidence>
<dbReference type="GO" id="GO:1990904">
    <property type="term" value="C:ribonucleoprotein complex"/>
    <property type="evidence" value="ECO:0007669"/>
    <property type="project" value="UniProtKB-KW"/>
</dbReference>
<feature type="region of interest" description="Disordered" evidence="8">
    <location>
        <begin position="151"/>
        <end position="197"/>
    </location>
</feature>
<evidence type="ECO:0000256" key="7">
    <source>
        <dbReference type="HAMAP-Rule" id="MF_00503"/>
    </source>
</evidence>
<evidence type="ECO:0000313" key="11">
    <source>
        <dbReference type="Proteomes" id="UP000030826"/>
    </source>
</evidence>
<organism evidence="10 11">
    <name type="scientific">Aureimonas altamirensis</name>
    <dbReference type="NCBI Taxonomy" id="370622"/>
    <lineage>
        <taxon>Bacteria</taxon>
        <taxon>Pseudomonadati</taxon>
        <taxon>Pseudomonadota</taxon>
        <taxon>Alphaproteobacteria</taxon>
        <taxon>Hyphomicrobiales</taxon>
        <taxon>Aurantimonadaceae</taxon>
        <taxon>Aureimonas</taxon>
    </lineage>
</organism>
<dbReference type="GO" id="GO:0005840">
    <property type="term" value="C:ribosome"/>
    <property type="evidence" value="ECO:0007669"/>
    <property type="project" value="UniProtKB-KW"/>
</dbReference>
<gene>
    <name evidence="7" type="primary">rplI</name>
    <name evidence="10" type="ORF">LA66_12185</name>
</gene>
<dbReference type="InterPro" id="IPR020070">
    <property type="entry name" value="Ribosomal_bL9_N"/>
</dbReference>
<dbReference type="STRING" id="370622.LA66_12185"/>
<dbReference type="GO" id="GO:0006412">
    <property type="term" value="P:translation"/>
    <property type="evidence" value="ECO:0007669"/>
    <property type="project" value="UniProtKB-UniRule"/>
</dbReference>
<comment type="similarity">
    <text evidence="1 7">Belongs to the bacterial ribosomal protein bL9 family.</text>
</comment>
<dbReference type="Pfam" id="PF03948">
    <property type="entry name" value="Ribosomal_L9_C"/>
    <property type="match status" value="1"/>
</dbReference>